<name>A0A9P7B472_RHOMI</name>
<dbReference type="AlphaFoldDB" id="A0A9P7B472"/>
<keyword evidence="2" id="KW-0812">Transmembrane</keyword>
<comment type="caution">
    <text evidence="3">The sequence shown here is derived from an EMBL/GenBank/DDBJ whole genome shotgun (WGS) entry which is preliminary data.</text>
</comment>
<feature type="region of interest" description="Disordered" evidence="1">
    <location>
        <begin position="123"/>
        <end position="142"/>
    </location>
</feature>
<evidence type="ECO:0000256" key="1">
    <source>
        <dbReference type="SAM" id="MobiDB-lite"/>
    </source>
</evidence>
<accession>A0A9P7B472</accession>
<feature type="compositionally biased region" description="Polar residues" evidence="1">
    <location>
        <begin position="433"/>
        <end position="443"/>
    </location>
</feature>
<feature type="transmembrane region" description="Helical" evidence="2">
    <location>
        <begin position="261"/>
        <end position="282"/>
    </location>
</feature>
<feature type="region of interest" description="Disordered" evidence="1">
    <location>
        <begin position="422"/>
        <end position="469"/>
    </location>
</feature>
<feature type="compositionally biased region" description="Basic and acidic residues" evidence="1">
    <location>
        <begin position="186"/>
        <end position="196"/>
    </location>
</feature>
<dbReference type="OrthoDB" id="2538059at2759"/>
<reference evidence="3 4" key="1">
    <citation type="submission" date="2020-11" db="EMBL/GenBank/DDBJ databases">
        <title>Kefir isolates.</title>
        <authorList>
            <person name="Marcisauskas S."/>
            <person name="Kim Y."/>
            <person name="Blasche S."/>
        </authorList>
    </citation>
    <scope>NUCLEOTIDE SEQUENCE [LARGE SCALE GENOMIC DNA]</scope>
    <source>
        <strain evidence="3 4">KR</strain>
    </source>
</reference>
<protein>
    <submittedName>
        <fullName evidence="3">Uncharacterized protein</fullName>
    </submittedName>
</protein>
<keyword evidence="4" id="KW-1185">Reference proteome</keyword>
<evidence type="ECO:0000313" key="3">
    <source>
        <dbReference type="EMBL" id="KAG0657597.1"/>
    </source>
</evidence>
<proteinExistence type="predicted"/>
<feature type="region of interest" description="Disordered" evidence="1">
    <location>
        <begin position="1"/>
        <end position="82"/>
    </location>
</feature>
<keyword evidence="2" id="KW-1133">Transmembrane helix</keyword>
<keyword evidence="2" id="KW-0472">Membrane</keyword>
<sequence>MASFFHRPNITPSWNQRIYPVREPSFATASPSPPSPTDESGHGRPRTRSSVTSREVTFAEGATPHSPALREAPPPVYYPGPAQRRLSAAARGIDDAVPRGHIASINSATTSTCIVKWLKHPAAPEATRPRDPESQKPQKRKGWRDNWPTWIRLPLIWRALRQDPEVLWDGWPVEFGGTRPVPWEAATHDHDGDAAERGASLPLSGRPQQQQRGAPSIDSGVALTPMPSADNPPLHPLEAQYRRRIAELNSVISESLILTRLWLGLTELTDIIWFVCLIIALASGGGKQTGFLKGVEVGLVLVILVNGLAINGVRMRRYNLARALKARTRDWSPLPITSSTNSGLMRNYLDGDASDRDRTESMPPKEGPVMRWRLRETEGGYWLGYRPIVRCELVTPSAYSYHALQARIEQMPVLEHSASHASAFAGDAHRRASTSTEAGSGTDQLPPSLPSPPMMMTSAAEPPKYEEAI</sequence>
<evidence type="ECO:0000256" key="2">
    <source>
        <dbReference type="SAM" id="Phobius"/>
    </source>
</evidence>
<dbReference type="Proteomes" id="UP000777482">
    <property type="component" value="Unassembled WGS sequence"/>
</dbReference>
<evidence type="ECO:0000313" key="4">
    <source>
        <dbReference type="Proteomes" id="UP000777482"/>
    </source>
</evidence>
<feature type="compositionally biased region" description="Basic and acidic residues" evidence="1">
    <location>
        <begin position="127"/>
        <end position="136"/>
    </location>
</feature>
<dbReference type="EMBL" id="PUHQ01000079">
    <property type="protein sequence ID" value="KAG0657597.1"/>
    <property type="molecule type" value="Genomic_DNA"/>
</dbReference>
<gene>
    <name evidence="3" type="ORF">C6P46_006324</name>
</gene>
<feature type="transmembrane region" description="Helical" evidence="2">
    <location>
        <begin position="294"/>
        <end position="313"/>
    </location>
</feature>
<organism evidence="3 4">
    <name type="scientific">Rhodotorula mucilaginosa</name>
    <name type="common">Yeast</name>
    <name type="synonym">Rhodotorula rubra</name>
    <dbReference type="NCBI Taxonomy" id="5537"/>
    <lineage>
        <taxon>Eukaryota</taxon>
        <taxon>Fungi</taxon>
        <taxon>Dikarya</taxon>
        <taxon>Basidiomycota</taxon>
        <taxon>Pucciniomycotina</taxon>
        <taxon>Microbotryomycetes</taxon>
        <taxon>Sporidiobolales</taxon>
        <taxon>Sporidiobolaceae</taxon>
        <taxon>Rhodotorula</taxon>
    </lineage>
</organism>
<feature type="region of interest" description="Disordered" evidence="1">
    <location>
        <begin position="180"/>
        <end position="234"/>
    </location>
</feature>